<sequence length="246" mass="27376">MNRAVTATDLLQAKSVEGAWKLVNTSGPKDARLAGATAIRIAEDGFFTVAYFNHADKKFIGTYGGTYTFSNGKIRETLEFNTLDTALVGSTFTGNSQFKGTTWKHGFTLGKRKSVQTWERITGVSPVSPLNGAWRISGRMGPDGKLTEMPLRVRRTIKILSGSRFQWIAYNVETKELSGTGGGTFTTQNGKYTEHIEFFSRDSSRVGNQLTFDFDIIDGKWHHSGLSSTGVPIDEYWQRHLETKEE</sequence>
<reference evidence="1 2" key="1">
    <citation type="submission" date="2015-01" db="EMBL/GenBank/DDBJ databases">
        <title>Rufibacter sp./DG31D/ whole genome sequencing.</title>
        <authorList>
            <person name="Kim M.K."/>
            <person name="Srinivasan S."/>
            <person name="Lee J.-J."/>
        </authorList>
    </citation>
    <scope>NUCLEOTIDE SEQUENCE [LARGE SCALE GENOMIC DNA]</scope>
    <source>
        <strain evidence="1 2">DG31D</strain>
    </source>
</reference>
<dbReference type="AlphaFoldDB" id="A0A0H4VU97"/>
<dbReference type="STRING" id="1379910.TH63_05420"/>
<evidence type="ECO:0000313" key="2">
    <source>
        <dbReference type="Proteomes" id="UP000036458"/>
    </source>
</evidence>
<keyword evidence="2" id="KW-1185">Reference proteome</keyword>
<dbReference type="Gene3D" id="2.40.128.490">
    <property type="entry name" value="Uncharacterised protein PF14869, DUF4488"/>
    <property type="match status" value="2"/>
</dbReference>
<dbReference type="Proteomes" id="UP000036458">
    <property type="component" value="Chromosome"/>
</dbReference>
<dbReference type="KEGG" id="ruf:TH63_05420"/>
<proteinExistence type="predicted"/>
<name>A0A0H4VU97_9BACT</name>
<evidence type="ECO:0008006" key="3">
    <source>
        <dbReference type="Google" id="ProtNLM"/>
    </source>
</evidence>
<protein>
    <recommendedName>
        <fullName evidence="3">Membrane or secreted protein</fullName>
    </recommendedName>
</protein>
<dbReference type="EMBL" id="CP010777">
    <property type="protein sequence ID" value="AKQ47512.1"/>
    <property type="molecule type" value="Genomic_DNA"/>
</dbReference>
<gene>
    <name evidence="1" type="ORF">TH63_05420</name>
</gene>
<accession>A0A0H4VU97</accession>
<evidence type="ECO:0000313" key="1">
    <source>
        <dbReference type="EMBL" id="AKQ47512.1"/>
    </source>
</evidence>
<dbReference type="PATRIC" id="fig|1379910.4.peg.1183"/>
<organism evidence="1 2">
    <name type="scientific">Rufibacter radiotolerans</name>
    <dbReference type="NCBI Taxonomy" id="1379910"/>
    <lineage>
        <taxon>Bacteria</taxon>
        <taxon>Pseudomonadati</taxon>
        <taxon>Bacteroidota</taxon>
        <taxon>Cytophagia</taxon>
        <taxon>Cytophagales</taxon>
        <taxon>Hymenobacteraceae</taxon>
        <taxon>Rufibacter</taxon>
    </lineage>
</organism>